<organism evidence="3 4">
    <name type="scientific">Nitritalea halalkaliphila LW7</name>
    <dbReference type="NCBI Taxonomy" id="1189621"/>
    <lineage>
        <taxon>Bacteria</taxon>
        <taxon>Pseudomonadati</taxon>
        <taxon>Bacteroidota</taxon>
        <taxon>Cytophagia</taxon>
        <taxon>Cytophagales</taxon>
        <taxon>Cyclobacteriaceae</taxon>
        <taxon>Nitritalea</taxon>
    </lineage>
</organism>
<sequence length="427" mass="48401">MLTYFVLIHFSIQLPAQSILRIPYTLEPGTAAFTPKYSLLFEYDENTKPKIKIGEPELSGVPEYMNQARTSYLVVDYPQFLHQLLKSGKIDSTTVAKFKEEHPFRVDSSAHHTTRSYMALVVGTTKTGQRIARFDSNYDGDVSDEMDYVISPLQTNEPLALSLDDALSFPFEFVVDGRLSEKNIPIILKTNTHGDSIYYAAASHGKAHLFDHELSLNLGFSFDPSLSNPELLITNENGPVGGIKKDGDLLRIGKRFYRYQGVDPIQQHIRLERVTIPYSFWSKDSSHYAPYFEGVEFSTNKQISLTDLQGKYVFLNFWGTWCGPCMAKIPSIVQAFKELENENVVFLGIASESQKGFAKVLDKRQIDWPQILSDSTNEIVEKFNISSYPTTMLLGPDGKIIDVNLDEHTLAQAIRQYMELYNLALEE</sequence>
<keyword evidence="4" id="KW-1185">Reference proteome</keyword>
<dbReference type="PROSITE" id="PS00194">
    <property type="entry name" value="THIOREDOXIN_1"/>
    <property type="match status" value="1"/>
</dbReference>
<proteinExistence type="predicted"/>
<dbReference type="SUPFAM" id="SSF52833">
    <property type="entry name" value="Thioredoxin-like"/>
    <property type="match status" value="1"/>
</dbReference>
<keyword evidence="1" id="KW-0676">Redox-active center</keyword>
<comment type="caution">
    <text evidence="3">The sequence shown here is derived from an EMBL/GenBank/DDBJ whole genome shotgun (WGS) entry which is preliminary data.</text>
</comment>
<dbReference type="Gene3D" id="3.40.30.10">
    <property type="entry name" value="Glutaredoxin"/>
    <property type="match status" value="1"/>
</dbReference>
<dbReference type="EMBL" id="AJYA01000053">
    <property type="protein sequence ID" value="EIM73903.1"/>
    <property type="molecule type" value="Genomic_DNA"/>
</dbReference>
<dbReference type="STRING" id="1189621.A3SI_17082"/>
<evidence type="ECO:0000313" key="3">
    <source>
        <dbReference type="EMBL" id="EIM73903.1"/>
    </source>
</evidence>
<dbReference type="GO" id="GO:0016491">
    <property type="term" value="F:oxidoreductase activity"/>
    <property type="evidence" value="ECO:0007669"/>
    <property type="project" value="InterPro"/>
</dbReference>
<dbReference type="Proteomes" id="UP000005551">
    <property type="component" value="Unassembled WGS sequence"/>
</dbReference>
<dbReference type="AlphaFoldDB" id="I5BWF1"/>
<evidence type="ECO:0000313" key="4">
    <source>
        <dbReference type="Proteomes" id="UP000005551"/>
    </source>
</evidence>
<protein>
    <submittedName>
        <fullName evidence="3">Alkyl hydroperoxide reductase/ thiol specific antioxidant/ Mal allergen</fullName>
    </submittedName>
</protein>
<dbReference type="InterPro" id="IPR017937">
    <property type="entry name" value="Thioredoxin_CS"/>
</dbReference>
<dbReference type="CDD" id="cd02966">
    <property type="entry name" value="TlpA_like_family"/>
    <property type="match status" value="1"/>
</dbReference>
<feature type="domain" description="Thioredoxin" evidence="2">
    <location>
        <begin position="283"/>
        <end position="426"/>
    </location>
</feature>
<dbReference type="PANTHER" id="PTHR42852">
    <property type="entry name" value="THIOL:DISULFIDE INTERCHANGE PROTEIN DSBE"/>
    <property type="match status" value="1"/>
</dbReference>
<dbReference type="GO" id="GO:0016209">
    <property type="term" value="F:antioxidant activity"/>
    <property type="evidence" value="ECO:0007669"/>
    <property type="project" value="InterPro"/>
</dbReference>
<name>I5BWF1_9BACT</name>
<reference evidence="3 4" key="1">
    <citation type="submission" date="2012-05" db="EMBL/GenBank/DDBJ databases">
        <title>Genome sequence of Nitritalea halalkaliphila LW7.</title>
        <authorList>
            <person name="Jangir P.K."/>
            <person name="Singh A."/>
            <person name="Shivaji S."/>
            <person name="Sharma R."/>
        </authorList>
    </citation>
    <scope>NUCLEOTIDE SEQUENCE [LARGE SCALE GENOMIC DNA]</scope>
    <source>
        <strain evidence="3 4">LW7</strain>
    </source>
</reference>
<dbReference type="InterPro" id="IPR050553">
    <property type="entry name" value="Thioredoxin_ResA/DsbE_sf"/>
</dbReference>
<evidence type="ECO:0000259" key="2">
    <source>
        <dbReference type="PROSITE" id="PS51352"/>
    </source>
</evidence>
<dbReference type="InterPro" id="IPR013766">
    <property type="entry name" value="Thioredoxin_domain"/>
</dbReference>
<dbReference type="InterPro" id="IPR000866">
    <property type="entry name" value="AhpC/TSA"/>
</dbReference>
<gene>
    <name evidence="3" type="ORF">A3SI_17082</name>
</gene>
<evidence type="ECO:0000256" key="1">
    <source>
        <dbReference type="ARBA" id="ARBA00023284"/>
    </source>
</evidence>
<dbReference type="InterPro" id="IPR036249">
    <property type="entry name" value="Thioredoxin-like_sf"/>
</dbReference>
<dbReference type="PANTHER" id="PTHR42852:SF13">
    <property type="entry name" value="PROTEIN DIPZ"/>
    <property type="match status" value="1"/>
</dbReference>
<dbReference type="PROSITE" id="PS51352">
    <property type="entry name" value="THIOREDOXIN_2"/>
    <property type="match status" value="1"/>
</dbReference>
<dbReference type="Pfam" id="PF00578">
    <property type="entry name" value="AhpC-TSA"/>
    <property type="match status" value="1"/>
</dbReference>
<accession>I5BWF1</accession>